<evidence type="ECO:0000313" key="3">
    <source>
        <dbReference type="Proteomes" id="UP001157418"/>
    </source>
</evidence>
<organism evidence="2 3">
    <name type="scientific">Lactuca virosa</name>
    <dbReference type="NCBI Taxonomy" id="75947"/>
    <lineage>
        <taxon>Eukaryota</taxon>
        <taxon>Viridiplantae</taxon>
        <taxon>Streptophyta</taxon>
        <taxon>Embryophyta</taxon>
        <taxon>Tracheophyta</taxon>
        <taxon>Spermatophyta</taxon>
        <taxon>Magnoliopsida</taxon>
        <taxon>eudicotyledons</taxon>
        <taxon>Gunneridae</taxon>
        <taxon>Pentapetalae</taxon>
        <taxon>asterids</taxon>
        <taxon>campanulids</taxon>
        <taxon>Asterales</taxon>
        <taxon>Asteraceae</taxon>
        <taxon>Cichorioideae</taxon>
        <taxon>Cichorieae</taxon>
        <taxon>Lactucinae</taxon>
        <taxon>Lactuca</taxon>
    </lineage>
</organism>
<evidence type="ECO:0000256" key="1">
    <source>
        <dbReference type="SAM" id="Phobius"/>
    </source>
</evidence>
<keyword evidence="3" id="KW-1185">Reference proteome</keyword>
<keyword evidence="1" id="KW-0812">Transmembrane</keyword>
<dbReference type="EMBL" id="CAKMRJ010005634">
    <property type="protein sequence ID" value="CAH1450731.1"/>
    <property type="molecule type" value="Genomic_DNA"/>
</dbReference>
<feature type="transmembrane region" description="Helical" evidence="1">
    <location>
        <begin position="44"/>
        <end position="64"/>
    </location>
</feature>
<reference evidence="2 3" key="1">
    <citation type="submission" date="2022-01" db="EMBL/GenBank/DDBJ databases">
        <authorList>
            <person name="Xiong W."/>
            <person name="Schranz E."/>
        </authorList>
    </citation>
    <scope>NUCLEOTIDE SEQUENCE [LARGE SCALE GENOMIC DNA]</scope>
</reference>
<name>A0AAU9PK89_9ASTR</name>
<comment type="caution">
    <text evidence="2">The sequence shown here is derived from an EMBL/GenBank/DDBJ whole genome shotgun (WGS) entry which is preliminary data.</text>
</comment>
<accession>A0AAU9PK89</accession>
<dbReference type="Proteomes" id="UP001157418">
    <property type="component" value="Unassembled WGS sequence"/>
</dbReference>
<sequence>MVLVLDGAAVFIGWKVRLSNITLQKRYAFFIILSIPRLSSSSRVFVSSVFYVGYSTLRVSVLFFTEIFKKTIQKHGLSGGVISLREEYSFKESRMAARSRNTCCTYAIRKLKRLSITILSYAFCYIGIGLSGTMAG</sequence>
<feature type="transmembrane region" description="Helical" evidence="1">
    <location>
        <begin position="116"/>
        <end position="135"/>
    </location>
</feature>
<gene>
    <name evidence="2" type="ORF">LVIROSA_LOCUS36139</name>
</gene>
<dbReference type="AlphaFoldDB" id="A0AAU9PK89"/>
<keyword evidence="1" id="KW-0472">Membrane</keyword>
<keyword evidence="1" id="KW-1133">Transmembrane helix</keyword>
<evidence type="ECO:0000313" key="2">
    <source>
        <dbReference type="EMBL" id="CAH1450731.1"/>
    </source>
</evidence>
<proteinExistence type="predicted"/>
<protein>
    <submittedName>
        <fullName evidence="2">Uncharacterized protein</fullName>
    </submittedName>
</protein>